<reference evidence="1" key="1">
    <citation type="submission" date="2020-02" db="EMBL/GenBank/DDBJ databases">
        <authorList>
            <person name="Meier V. D."/>
        </authorList>
    </citation>
    <scope>NUCLEOTIDE SEQUENCE</scope>
    <source>
        <strain evidence="1">AVDCRST_MAG36</strain>
    </source>
</reference>
<dbReference type="Pfam" id="PF01263">
    <property type="entry name" value="Aldose_epim"/>
    <property type="match status" value="1"/>
</dbReference>
<organism evidence="1">
    <name type="scientific">uncultured Nocardioidaceae bacterium</name>
    <dbReference type="NCBI Taxonomy" id="253824"/>
    <lineage>
        <taxon>Bacteria</taxon>
        <taxon>Bacillati</taxon>
        <taxon>Actinomycetota</taxon>
        <taxon>Actinomycetes</taxon>
        <taxon>Propionibacteriales</taxon>
        <taxon>Nocardioidaceae</taxon>
        <taxon>environmental samples</taxon>
    </lineage>
</organism>
<dbReference type="PANTHER" id="PTHR10091:SF0">
    <property type="entry name" value="GALACTOSE MUTAROTASE"/>
    <property type="match status" value="1"/>
</dbReference>
<dbReference type="AlphaFoldDB" id="A0A6J4L484"/>
<name>A0A6J4L484_9ACTN</name>
<dbReference type="GO" id="GO:0004034">
    <property type="term" value="F:aldose 1-epimerase activity"/>
    <property type="evidence" value="ECO:0007669"/>
    <property type="project" value="TreeGrafter"/>
</dbReference>
<sequence length="301" mass="32748">MSPTGEQVRLEHGDYRATVVEVGGGLRTLEHAGQAVLDGYPEDQMASSGRGALLVPWPNRLHGGRYTWDGVTGEAALDEPEQQNAIHGLARHRSWVPTDRSESSVTMRLLLRPQPAYPFTVSFAARYELGDDGLTVTMSATNEGDRDAPYGCGAHPYLTVGTDRLDEAVLHVPARTWLPTGTSQLPLDPEPVEGTQYDFREPRPVGKVRMDHGFTDLERGSDGRAVASLAAPSGRRVGLWLDEGFGYLQVFTGDTLPEDRRRRSAAVEPMTCPPDAFRSGQDVIRLAPGETTSAQWGISVG</sequence>
<protein>
    <recommendedName>
        <fullName evidence="2">Aldose 1-epimerase</fullName>
    </recommendedName>
</protein>
<dbReference type="SUPFAM" id="SSF74650">
    <property type="entry name" value="Galactose mutarotase-like"/>
    <property type="match status" value="1"/>
</dbReference>
<dbReference type="GO" id="GO:0033499">
    <property type="term" value="P:galactose catabolic process via UDP-galactose, Leloir pathway"/>
    <property type="evidence" value="ECO:0007669"/>
    <property type="project" value="TreeGrafter"/>
</dbReference>
<dbReference type="Gene3D" id="2.70.98.10">
    <property type="match status" value="1"/>
</dbReference>
<evidence type="ECO:0008006" key="2">
    <source>
        <dbReference type="Google" id="ProtNLM"/>
    </source>
</evidence>
<dbReference type="InterPro" id="IPR037480">
    <property type="entry name" value="YihR-like"/>
</dbReference>
<evidence type="ECO:0000313" key="1">
    <source>
        <dbReference type="EMBL" id="CAA9322455.1"/>
    </source>
</evidence>
<proteinExistence type="predicted"/>
<dbReference type="GO" id="GO:0006006">
    <property type="term" value="P:glucose metabolic process"/>
    <property type="evidence" value="ECO:0007669"/>
    <property type="project" value="TreeGrafter"/>
</dbReference>
<dbReference type="InterPro" id="IPR011013">
    <property type="entry name" value="Gal_mutarotase_sf_dom"/>
</dbReference>
<dbReference type="GO" id="GO:0030246">
    <property type="term" value="F:carbohydrate binding"/>
    <property type="evidence" value="ECO:0007669"/>
    <property type="project" value="InterPro"/>
</dbReference>
<dbReference type="InterPro" id="IPR014718">
    <property type="entry name" value="GH-type_carb-bd"/>
</dbReference>
<gene>
    <name evidence="1" type="ORF">AVDCRST_MAG36-602</name>
</gene>
<dbReference type="InterPro" id="IPR008183">
    <property type="entry name" value="Aldose_1/G6P_1-epimerase"/>
</dbReference>
<accession>A0A6J4L484</accession>
<dbReference type="PANTHER" id="PTHR10091">
    <property type="entry name" value="ALDOSE-1-EPIMERASE"/>
    <property type="match status" value="1"/>
</dbReference>
<dbReference type="CDD" id="cd09022">
    <property type="entry name" value="Aldose_epim_Ec_YihR"/>
    <property type="match status" value="1"/>
</dbReference>
<dbReference type="EMBL" id="CADCUH010000027">
    <property type="protein sequence ID" value="CAA9322455.1"/>
    <property type="molecule type" value="Genomic_DNA"/>
</dbReference>